<dbReference type="AlphaFoldDB" id="A0A6A0A7S6"/>
<dbReference type="EMBL" id="BLLF01003940">
    <property type="protein sequence ID" value="GFH28578.1"/>
    <property type="molecule type" value="Genomic_DNA"/>
</dbReference>
<evidence type="ECO:0000313" key="1">
    <source>
        <dbReference type="EMBL" id="GFH28578.1"/>
    </source>
</evidence>
<proteinExistence type="predicted"/>
<reference evidence="1 2" key="1">
    <citation type="submission" date="2020-02" db="EMBL/GenBank/DDBJ databases">
        <title>Draft genome sequence of Haematococcus lacustris strain NIES-144.</title>
        <authorList>
            <person name="Morimoto D."/>
            <person name="Nakagawa S."/>
            <person name="Yoshida T."/>
            <person name="Sawayama S."/>
        </authorList>
    </citation>
    <scope>NUCLEOTIDE SEQUENCE [LARGE SCALE GENOMIC DNA]</scope>
    <source>
        <strain evidence="1 2">NIES-144</strain>
    </source>
</reference>
<gene>
    <name evidence="1" type="ORF">HaLaN_27090</name>
</gene>
<keyword evidence="2" id="KW-1185">Reference proteome</keyword>
<protein>
    <submittedName>
        <fullName evidence="1">Uncharacterized protein</fullName>
    </submittedName>
</protein>
<dbReference type="Proteomes" id="UP000485058">
    <property type="component" value="Unassembled WGS sequence"/>
</dbReference>
<sequence>MKLSLRCSWVRCCARDWKLGSGGVPGCSGSTAAMLSCFNCRPWNRVPTAHSPVCSPNQHS</sequence>
<organism evidence="1 2">
    <name type="scientific">Haematococcus lacustris</name>
    <name type="common">Green alga</name>
    <name type="synonym">Haematococcus pluvialis</name>
    <dbReference type="NCBI Taxonomy" id="44745"/>
    <lineage>
        <taxon>Eukaryota</taxon>
        <taxon>Viridiplantae</taxon>
        <taxon>Chlorophyta</taxon>
        <taxon>core chlorophytes</taxon>
        <taxon>Chlorophyceae</taxon>
        <taxon>CS clade</taxon>
        <taxon>Chlamydomonadales</taxon>
        <taxon>Haematococcaceae</taxon>
        <taxon>Haematococcus</taxon>
    </lineage>
</organism>
<comment type="caution">
    <text evidence="1">The sequence shown here is derived from an EMBL/GenBank/DDBJ whole genome shotgun (WGS) entry which is preliminary data.</text>
</comment>
<name>A0A6A0A7S6_HAELA</name>
<evidence type="ECO:0000313" key="2">
    <source>
        <dbReference type="Proteomes" id="UP000485058"/>
    </source>
</evidence>
<accession>A0A6A0A7S6</accession>